<keyword evidence="5" id="KW-0560">Oxidoreductase</keyword>
<dbReference type="EC" id="1.1.1.271" evidence="5"/>
<dbReference type="InterPro" id="IPR036291">
    <property type="entry name" value="NAD(P)-bd_dom_sf"/>
</dbReference>
<protein>
    <submittedName>
        <fullName evidence="5">GDP-L-fucose synthase</fullName>
        <ecNumber evidence="5">1.1.1.271</ecNumber>
    </submittedName>
</protein>
<dbReference type="Gene3D" id="3.40.50.720">
    <property type="entry name" value="NAD(P)-binding Rossmann-like Domain"/>
    <property type="match status" value="1"/>
</dbReference>
<keyword evidence="3" id="KW-0520">NAD</keyword>
<dbReference type="GO" id="GO:0005737">
    <property type="term" value="C:cytoplasm"/>
    <property type="evidence" value="ECO:0007669"/>
    <property type="project" value="TreeGrafter"/>
</dbReference>
<dbReference type="InterPro" id="IPR044516">
    <property type="entry name" value="UXS-like"/>
</dbReference>
<sequence>MNISIVGSGYVGLVTGACFFQYIDDLVEGMIRMMATGDDLIGPVNIGNPDEFTMLKLANTIIELTSPQSKITFQSLPGDDPKQRKPDIFLAKEKLNEWEPKVKLKEGLQRTIEYFAKVV</sequence>
<comment type="cofactor">
    <cofactor evidence="1">
        <name>NAD(+)</name>
        <dbReference type="ChEBI" id="CHEBI:57540"/>
    </cofactor>
</comment>
<gene>
    <name evidence="5" type="ORF">EZS27_033176</name>
</gene>
<name>A0A5J4Q4G0_9ZZZZ</name>
<dbReference type="AlphaFoldDB" id="A0A5J4Q4G0"/>
<dbReference type="GO" id="GO:0070403">
    <property type="term" value="F:NAD+ binding"/>
    <property type="evidence" value="ECO:0007669"/>
    <property type="project" value="InterPro"/>
</dbReference>
<proteinExistence type="predicted"/>
<evidence type="ECO:0000256" key="3">
    <source>
        <dbReference type="ARBA" id="ARBA00023027"/>
    </source>
</evidence>
<dbReference type="GO" id="GO:0042732">
    <property type="term" value="P:D-xylose metabolic process"/>
    <property type="evidence" value="ECO:0007669"/>
    <property type="project" value="InterPro"/>
</dbReference>
<dbReference type="GO" id="GO:0050577">
    <property type="term" value="F:GDP-L-fucose synthase activity"/>
    <property type="evidence" value="ECO:0007669"/>
    <property type="project" value="UniProtKB-EC"/>
</dbReference>
<dbReference type="GO" id="GO:0048040">
    <property type="term" value="F:UDP-glucuronate decarboxylase activity"/>
    <property type="evidence" value="ECO:0007669"/>
    <property type="project" value="TreeGrafter"/>
</dbReference>
<evidence type="ECO:0000256" key="2">
    <source>
        <dbReference type="ARBA" id="ARBA00022793"/>
    </source>
</evidence>
<keyword evidence="4" id="KW-0456">Lyase</keyword>
<organism evidence="5">
    <name type="scientific">termite gut metagenome</name>
    <dbReference type="NCBI Taxonomy" id="433724"/>
    <lineage>
        <taxon>unclassified sequences</taxon>
        <taxon>metagenomes</taxon>
        <taxon>organismal metagenomes</taxon>
    </lineage>
</organism>
<evidence type="ECO:0000313" key="5">
    <source>
        <dbReference type="EMBL" id="KAA6316527.1"/>
    </source>
</evidence>
<comment type="caution">
    <text evidence="5">The sequence shown here is derived from an EMBL/GenBank/DDBJ whole genome shotgun (WGS) entry which is preliminary data.</text>
</comment>
<evidence type="ECO:0000256" key="4">
    <source>
        <dbReference type="ARBA" id="ARBA00023239"/>
    </source>
</evidence>
<reference evidence="5" key="1">
    <citation type="submission" date="2019-03" db="EMBL/GenBank/DDBJ databases">
        <title>Single cell metagenomics reveals metabolic interactions within the superorganism composed of flagellate Streblomastix strix and complex community of Bacteroidetes bacteria on its surface.</title>
        <authorList>
            <person name="Treitli S.C."/>
            <person name="Kolisko M."/>
            <person name="Husnik F."/>
            <person name="Keeling P."/>
            <person name="Hampl V."/>
        </authorList>
    </citation>
    <scope>NUCLEOTIDE SEQUENCE</scope>
    <source>
        <strain evidence="5">STM</strain>
    </source>
</reference>
<accession>A0A5J4Q4G0</accession>
<dbReference type="EMBL" id="SNRY01004847">
    <property type="protein sequence ID" value="KAA6316527.1"/>
    <property type="molecule type" value="Genomic_DNA"/>
</dbReference>
<keyword evidence="2" id="KW-0210">Decarboxylase</keyword>
<evidence type="ECO:0000256" key="1">
    <source>
        <dbReference type="ARBA" id="ARBA00001911"/>
    </source>
</evidence>
<dbReference type="PANTHER" id="PTHR43078">
    <property type="entry name" value="UDP-GLUCURONIC ACID DECARBOXYLASE-RELATED"/>
    <property type="match status" value="1"/>
</dbReference>
<dbReference type="PANTHER" id="PTHR43078:SF6">
    <property type="entry name" value="UDP-GLUCURONIC ACID DECARBOXYLASE 1"/>
    <property type="match status" value="1"/>
</dbReference>
<dbReference type="SUPFAM" id="SSF51735">
    <property type="entry name" value="NAD(P)-binding Rossmann-fold domains"/>
    <property type="match status" value="1"/>
</dbReference>